<protein>
    <submittedName>
        <fullName evidence="3">Pectate lyase</fullName>
    </submittedName>
</protein>
<feature type="chain" id="PRO_5038761959" evidence="1">
    <location>
        <begin position="23"/>
        <end position="524"/>
    </location>
</feature>
<accession>F2JJE7</accession>
<dbReference type="STRING" id="642492.Clole_3862"/>
<dbReference type="InterPro" id="IPR036582">
    <property type="entry name" value="Mao_N_sf"/>
</dbReference>
<reference evidence="3 4" key="1">
    <citation type="journal article" date="2011" name="J. Bacteriol.">
        <title>Complete genome sequence of the cellulose-degrading bacterium Cellulosilyticum lentocellum.</title>
        <authorList>
            <consortium name="US DOE Joint Genome Institute"/>
            <person name="Miller D.A."/>
            <person name="Suen G."/>
            <person name="Bruce D."/>
            <person name="Copeland A."/>
            <person name="Cheng J.F."/>
            <person name="Detter C."/>
            <person name="Goodwin L.A."/>
            <person name="Han C.S."/>
            <person name="Hauser L.J."/>
            <person name="Land M.L."/>
            <person name="Lapidus A."/>
            <person name="Lucas S."/>
            <person name="Meincke L."/>
            <person name="Pitluck S."/>
            <person name="Tapia R."/>
            <person name="Teshima H."/>
            <person name="Woyke T."/>
            <person name="Fox B.G."/>
            <person name="Angert E.R."/>
            <person name="Currie C.R."/>
        </authorList>
    </citation>
    <scope>NUCLEOTIDE SEQUENCE [LARGE SCALE GENOMIC DNA]</scope>
    <source>
        <strain evidence="4">ATCC 49066 / DSM 5427 / NCIMB 11756 / RHM5</strain>
    </source>
</reference>
<dbReference type="Proteomes" id="UP000008467">
    <property type="component" value="Chromosome"/>
</dbReference>
<dbReference type="Pfam" id="PF07833">
    <property type="entry name" value="Cu_amine_oxidN1"/>
    <property type="match status" value="1"/>
</dbReference>
<organism evidence="3 4">
    <name type="scientific">Cellulosilyticum lentocellum (strain ATCC 49066 / DSM 5427 / NCIMB 11756 / RHM5)</name>
    <name type="common">Clostridium lentocellum</name>
    <dbReference type="NCBI Taxonomy" id="642492"/>
    <lineage>
        <taxon>Bacteria</taxon>
        <taxon>Bacillati</taxon>
        <taxon>Bacillota</taxon>
        <taxon>Clostridia</taxon>
        <taxon>Lachnospirales</taxon>
        <taxon>Cellulosilyticaceae</taxon>
        <taxon>Cellulosilyticum</taxon>
    </lineage>
</organism>
<dbReference type="NCBIfam" id="TIGR02474">
    <property type="entry name" value="pec_lyase"/>
    <property type="match status" value="1"/>
</dbReference>
<name>F2JJE7_CELLD</name>
<keyword evidence="3" id="KW-0456">Lyase</keyword>
<dbReference type="SUPFAM" id="SSF55383">
    <property type="entry name" value="Copper amine oxidase, domain N"/>
    <property type="match status" value="1"/>
</dbReference>
<dbReference type="eggNOG" id="COG0607">
    <property type="taxonomic scope" value="Bacteria"/>
</dbReference>
<sequence length="524" mass="58959">MKLGLKRKACMLMLAMTMTAGAVTTPLYADNISFKELLVKTVAIIETEPNFSVNGAFHELDYGYLLKPIMKDGKSSADTMMAPLRDIFEKLAATYSYNEKTGEIKMKLNDTTLTMKVGETEAKLDNKTLKAPYAPELVTNEDGGKTLYLPVKFVFESLDANVSWDSKRCRLVATCIMTPRQGGEDLKTGGDWTFGALLNKKDSEYGSTTAKKVADNIVAFQNSNGGWMKVVDAVDMTQSIKDQSATLLKSTIDNDATITQMRYLAKVYTATGNKKYAESFMKGLNYLVDGQYDNGGWAQYFPVATGYFKNITINDNAMANVLELLLDVVQADPGYEFVTKEYADKIPEVQKCIDKGIQCILDLQIEVDGVKTAWASQYDEVTLEPTFGRAYEIPSIATQESVRVMQFLMRLEDPSKEVVEAVKAGMAWLDKVKIEGKKMTTITDYSLEFGSNRVLVDDPKSTIWARFYEIDSTFKPVFSGRDSVVKYSMEDISYERRNKYSWYGSYLKDEVKTQYNEWLKAIEK</sequence>
<dbReference type="KEGG" id="cle:Clole_3862"/>
<proteinExistence type="predicted"/>
<evidence type="ECO:0000313" key="4">
    <source>
        <dbReference type="Proteomes" id="UP000008467"/>
    </source>
</evidence>
<dbReference type="InterPro" id="IPR012669">
    <property type="entry name" value="Pectate_lyase"/>
</dbReference>
<dbReference type="InterPro" id="IPR012854">
    <property type="entry name" value="Cu_amine_oxidase-like_N"/>
</dbReference>
<feature type="domain" description="Copper amine oxidase-like N-terminal" evidence="2">
    <location>
        <begin position="77"/>
        <end position="167"/>
    </location>
</feature>
<dbReference type="Gene3D" id="1.50.10.20">
    <property type="match status" value="1"/>
</dbReference>
<dbReference type="HOGENOM" id="CLU_519445_0_0_9"/>
<keyword evidence="1" id="KW-0732">Signal</keyword>
<dbReference type="AlphaFoldDB" id="F2JJE7"/>
<gene>
    <name evidence="3" type="ordered locus">Clole_3862</name>
</gene>
<dbReference type="GO" id="GO:0016829">
    <property type="term" value="F:lyase activity"/>
    <property type="evidence" value="ECO:0007669"/>
    <property type="project" value="UniProtKB-KW"/>
</dbReference>
<evidence type="ECO:0000313" key="3">
    <source>
        <dbReference type="EMBL" id="ADZ85542.1"/>
    </source>
</evidence>
<dbReference type="RefSeq" id="WP_013658816.1">
    <property type="nucleotide sequence ID" value="NC_015275.1"/>
</dbReference>
<dbReference type="SUPFAM" id="SSF81853">
    <property type="entry name" value="Family 10 polysaccharide lyase"/>
    <property type="match status" value="1"/>
</dbReference>
<keyword evidence="4" id="KW-1185">Reference proteome</keyword>
<dbReference type="eggNOG" id="COG2755">
    <property type="taxonomic scope" value="Bacteria"/>
</dbReference>
<evidence type="ECO:0000259" key="2">
    <source>
        <dbReference type="Pfam" id="PF07833"/>
    </source>
</evidence>
<evidence type="ECO:0000256" key="1">
    <source>
        <dbReference type="SAM" id="SignalP"/>
    </source>
</evidence>
<feature type="signal peptide" evidence="1">
    <location>
        <begin position="1"/>
        <end position="22"/>
    </location>
</feature>
<dbReference type="EMBL" id="CP002582">
    <property type="protein sequence ID" value="ADZ85542.1"/>
    <property type="molecule type" value="Genomic_DNA"/>
</dbReference>
<dbReference type="Pfam" id="PF09492">
    <property type="entry name" value="Pec_lyase"/>
    <property type="match status" value="1"/>
</dbReference>
<dbReference type="Gene3D" id="3.30.457.10">
    <property type="entry name" value="Copper amine oxidase-like, N-terminal domain"/>
    <property type="match status" value="1"/>
</dbReference>